<keyword evidence="3" id="KW-0732">Signal</keyword>
<gene>
    <name evidence="5" type="primary">LOC101899314</name>
</gene>
<dbReference type="RefSeq" id="XP_005187675.2">
    <property type="nucleotide sequence ID" value="XM_005187618.4"/>
</dbReference>
<evidence type="ECO:0000256" key="3">
    <source>
        <dbReference type="SAM" id="SignalP"/>
    </source>
</evidence>
<keyword evidence="4" id="KW-1185">Reference proteome</keyword>
<feature type="region of interest" description="Disordered" evidence="2">
    <location>
        <begin position="214"/>
        <end position="287"/>
    </location>
</feature>
<reference evidence="5" key="1">
    <citation type="submission" date="2025-08" db="UniProtKB">
        <authorList>
            <consortium name="RefSeq"/>
        </authorList>
    </citation>
    <scope>IDENTIFICATION</scope>
    <source>
        <strain evidence="5">Aabys</strain>
        <tissue evidence="5">Whole body</tissue>
    </source>
</reference>
<accession>A0A9J7D068</accession>
<organism evidence="4 5">
    <name type="scientific">Musca domestica</name>
    <name type="common">House fly</name>
    <dbReference type="NCBI Taxonomy" id="7370"/>
    <lineage>
        <taxon>Eukaryota</taxon>
        <taxon>Metazoa</taxon>
        <taxon>Ecdysozoa</taxon>
        <taxon>Arthropoda</taxon>
        <taxon>Hexapoda</taxon>
        <taxon>Insecta</taxon>
        <taxon>Pterygota</taxon>
        <taxon>Neoptera</taxon>
        <taxon>Endopterygota</taxon>
        <taxon>Diptera</taxon>
        <taxon>Brachycera</taxon>
        <taxon>Muscomorpha</taxon>
        <taxon>Muscoidea</taxon>
        <taxon>Muscidae</taxon>
        <taxon>Musca</taxon>
    </lineage>
</organism>
<feature type="compositionally biased region" description="Low complexity" evidence="2">
    <location>
        <begin position="215"/>
        <end position="287"/>
    </location>
</feature>
<dbReference type="VEuPathDB" id="VectorBase:MDOA009310"/>
<feature type="chain" id="PRO_5045153575" evidence="3">
    <location>
        <begin position="20"/>
        <end position="326"/>
    </location>
</feature>
<evidence type="ECO:0000256" key="1">
    <source>
        <dbReference type="SAM" id="Coils"/>
    </source>
</evidence>
<sequence length="326" mass="34822">MKSFRLLAVVCLVVATVSSAPVDQSKPNNDLFAGILGFAQLGNPPKESELVKRRIYEENHDRELKQISLQSLINNMEDSLFASAFSVHNVAHDPSAVIPEIRSEGGKVKLDHDVNKRNLIAETTTGPSVETTTLIPVEGEERKVVLQTTERVPESAGVPAHIIIDRIAIQPHHGNFVPLIPAFEIKHTRTANGEKVPEVTRISISKTEITSVPNAASTTAVPTTSSPETTTAATTATSTTSSTEATTTSTDNTSTTLAGTSSTTTATETTPTTSTPTTSSTTAVVATKETESTTAKNIEQLKEEEQELKEKVAEIEAEPIILSARV</sequence>
<dbReference type="GeneID" id="101899314"/>
<evidence type="ECO:0000313" key="5">
    <source>
        <dbReference type="RefSeq" id="XP_005187675.2"/>
    </source>
</evidence>
<dbReference type="eggNOG" id="ENOG502T6IW">
    <property type="taxonomic scope" value="Eukaryota"/>
</dbReference>
<feature type="coiled-coil region" evidence="1">
    <location>
        <begin position="291"/>
        <end position="318"/>
    </location>
</feature>
<feature type="signal peptide" evidence="3">
    <location>
        <begin position="1"/>
        <end position="19"/>
    </location>
</feature>
<dbReference type="OrthoDB" id="8063538at2759"/>
<protein>
    <submittedName>
        <fullName evidence="5">Integumentary mucin A.1</fullName>
    </submittedName>
</protein>
<dbReference type="Proteomes" id="UP001652621">
    <property type="component" value="Unplaced"/>
</dbReference>
<proteinExistence type="predicted"/>
<evidence type="ECO:0000313" key="4">
    <source>
        <dbReference type="Proteomes" id="UP001652621"/>
    </source>
</evidence>
<dbReference type="VEuPathDB" id="VectorBase:MDOMA2_001833"/>
<name>A0A9J7D068_MUSDO</name>
<evidence type="ECO:0000256" key="2">
    <source>
        <dbReference type="SAM" id="MobiDB-lite"/>
    </source>
</evidence>
<keyword evidence="1" id="KW-0175">Coiled coil</keyword>